<feature type="compositionally biased region" description="Low complexity" evidence="1">
    <location>
        <begin position="92"/>
        <end position="109"/>
    </location>
</feature>
<proteinExistence type="predicted"/>
<accession>A0AAD5QHT6</accession>
<feature type="region of interest" description="Disordered" evidence="1">
    <location>
        <begin position="48"/>
        <end position="78"/>
    </location>
</feature>
<dbReference type="AlphaFoldDB" id="A0AAD5QHT6"/>
<feature type="region of interest" description="Disordered" evidence="1">
    <location>
        <begin position="92"/>
        <end position="113"/>
    </location>
</feature>
<sequence>MSTTLPYDLYGSTSYCEFGTNLPIRSIRVIAFLGADNDALDEESRRKLITNRGDPIQETGLSKATHTQRESPPATVTRELVRRSNLNFCGSSPSLELDSSSMSTTASRSGDYPLCYAYSNRTVASNKP</sequence>
<gene>
    <name evidence="2" type="ORF">KIN20_005827</name>
</gene>
<protein>
    <submittedName>
        <fullName evidence="2">Uncharacterized protein</fullName>
    </submittedName>
</protein>
<dbReference type="Proteomes" id="UP001196413">
    <property type="component" value="Unassembled WGS sequence"/>
</dbReference>
<keyword evidence="3" id="KW-1185">Reference proteome</keyword>
<evidence type="ECO:0000256" key="1">
    <source>
        <dbReference type="SAM" id="MobiDB-lite"/>
    </source>
</evidence>
<evidence type="ECO:0000313" key="2">
    <source>
        <dbReference type="EMBL" id="KAJ1350109.1"/>
    </source>
</evidence>
<comment type="caution">
    <text evidence="2">The sequence shown here is derived from an EMBL/GenBank/DDBJ whole genome shotgun (WGS) entry which is preliminary data.</text>
</comment>
<dbReference type="EMBL" id="JAHQIW010000802">
    <property type="protein sequence ID" value="KAJ1350109.1"/>
    <property type="molecule type" value="Genomic_DNA"/>
</dbReference>
<reference evidence="2" key="1">
    <citation type="submission" date="2021-06" db="EMBL/GenBank/DDBJ databases">
        <title>Parelaphostrongylus tenuis whole genome reference sequence.</title>
        <authorList>
            <person name="Garwood T.J."/>
            <person name="Larsen P.A."/>
            <person name="Fountain-Jones N.M."/>
            <person name="Garbe J.R."/>
            <person name="Macchietto M.G."/>
            <person name="Kania S.A."/>
            <person name="Gerhold R.W."/>
            <person name="Richards J.E."/>
            <person name="Wolf T.M."/>
        </authorList>
    </citation>
    <scope>NUCLEOTIDE SEQUENCE</scope>
    <source>
        <strain evidence="2">MNPRO001-30</strain>
        <tissue evidence="2">Meninges</tissue>
    </source>
</reference>
<evidence type="ECO:0000313" key="3">
    <source>
        <dbReference type="Proteomes" id="UP001196413"/>
    </source>
</evidence>
<organism evidence="2 3">
    <name type="scientific">Parelaphostrongylus tenuis</name>
    <name type="common">Meningeal worm</name>
    <dbReference type="NCBI Taxonomy" id="148309"/>
    <lineage>
        <taxon>Eukaryota</taxon>
        <taxon>Metazoa</taxon>
        <taxon>Ecdysozoa</taxon>
        <taxon>Nematoda</taxon>
        <taxon>Chromadorea</taxon>
        <taxon>Rhabditida</taxon>
        <taxon>Rhabditina</taxon>
        <taxon>Rhabditomorpha</taxon>
        <taxon>Strongyloidea</taxon>
        <taxon>Metastrongylidae</taxon>
        <taxon>Parelaphostrongylus</taxon>
    </lineage>
</organism>
<name>A0AAD5QHT6_PARTN</name>